<keyword evidence="1" id="KW-0472">Membrane</keyword>
<proteinExistence type="predicted"/>
<keyword evidence="1" id="KW-1133">Transmembrane helix</keyword>
<dbReference type="Proteomes" id="UP001159427">
    <property type="component" value="Unassembled WGS sequence"/>
</dbReference>
<comment type="caution">
    <text evidence="2">The sequence shown here is derived from an EMBL/GenBank/DDBJ whole genome shotgun (WGS) entry which is preliminary data.</text>
</comment>
<evidence type="ECO:0000256" key="1">
    <source>
        <dbReference type="SAM" id="Phobius"/>
    </source>
</evidence>
<dbReference type="EMBL" id="CALNXI010000232">
    <property type="protein sequence ID" value="CAH3022769.1"/>
    <property type="molecule type" value="Genomic_DNA"/>
</dbReference>
<accession>A0ABN8M4V6</accession>
<name>A0ABN8M4V6_9CNID</name>
<feature type="transmembrane region" description="Helical" evidence="1">
    <location>
        <begin position="20"/>
        <end position="46"/>
    </location>
</feature>
<reference evidence="2 3" key="1">
    <citation type="submission" date="2022-05" db="EMBL/GenBank/DDBJ databases">
        <authorList>
            <consortium name="Genoscope - CEA"/>
            <person name="William W."/>
        </authorList>
    </citation>
    <scope>NUCLEOTIDE SEQUENCE [LARGE SCALE GENOMIC DNA]</scope>
</reference>
<protein>
    <submittedName>
        <fullName evidence="2">Uncharacterized protein</fullName>
    </submittedName>
</protein>
<keyword evidence="1" id="KW-0812">Transmembrane</keyword>
<evidence type="ECO:0000313" key="2">
    <source>
        <dbReference type="EMBL" id="CAH3022769.1"/>
    </source>
</evidence>
<gene>
    <name evidence="2" type="ORF">PEVE_00016742</name>
</gene>
<sequence length="119" mass="13887">MEEEMMFDDFLRGDKASKRLFLAVLSFVRMGAYLRWALIFRCWVLIGINTMLFNQQIKLKESEDSVTLGVECQNVLMFYDKADINVYKRNAPALNVKLKGNTSQEKDKKVPFSVILFTY</sequence>
<organism evidence="2 3">
    <name type="scientific">Porites evermanni</name>
    <dbReference type="NCBI Taxonomy" id="104178"/>
    <lineage>
        <taxon>Eukaryota</taxon>
        <taxon>Metazoa</taxon>
        <taxon>Cnidaria</taxon>
        <taxon>Anthozoa</taxon>
        <taxon>Hexacorallia</taxon>
        <taxon>Scleractinia</taxon>
        <taxon>Fungiina</taxon>
        <taxon>Poritidae</taxon>
        <taxon>Porites</taxon>
    </lineage>
</organism>
<evidence type="ECO:0000313" key="3">
    <source>
        <dbReference type="Proteomes" id="UP001159427"/>
    </source>
</evidence>
<keyword evidence="3" id="KW-1185">Reference proteome</keyword>